<dbReference type="RefSeq" id="WP_205726607.1">
    <property type="nucleotide sequence ID" value="NZ_JAFHKR010000039.1"/>
</dbReference>
<organism evidence="2 3">
    <name type="scientific">Fictibacillus nanhaiensis</name>
    <dbReference type="NCBI Taxonomy" id="742169"/>
    <lineage>
        <taxon>Bacteria</taxon>
        <taxon>Bacillati</taxon>
        <taxon>Bacillota</taxon>
        <taxon>Bacilli</taxon>
        <taxon>Bacillales</taxon>
        <taxon>Fictibacillaceae</taxon>
        <taxon>Fictibacillus</taxon>
    </lineage>
</organism>
<keyword evidence="1" id="KW-1133">Transmembrane helix</keyword>
<accession>A0ABS2ZSK2</accession>
<evidence type="ECO:0000256" key="1">
    <source>
        <dbReference type="SAM" id="Phobius"/>
    </source>
</evidence>
<proteinExistence type="predicted"/>
<keyword evidence="1" id="KW-0812">Transmembrane</keyword>
<feature type="transmembrane region" description="Helical" evidence="1">
    <location>
        <begin position="12"/>
        <end position="30"/>
    </location>
</feature>
<gene>
    <name evidence="2" type="ORF">JYA63_16200</name>
</gene>
<dbReference type="EMBL" id="JAFHKR010000039">
    <property type="protein sequence ID" value="MBN3555821.1"/>
    <property type="molecule type" value="Genomic_DNA"/>
</dbReference>
<keyword evidence="3" id="KW-1185">Reference proteome</keyword>
<name>A0ABS2ZSK2_9BACL</name>
<feature type="transmembrane region" description="Helical" evidence="1">
    <location>
        <begin position="50"/>
        <end position="74"/>
    </location>
</feature>
<comment type="caution">
    <text evidence="2">The sequence shown here is derived from an EMBL/GenBank/DDBJ whole genome shotgun (WGS) entry which is preliminary data.</text>
</comment>
<evidence type="ECO:0000313" key="3">
    <source>
        <dbReference type="Proteomes" id="UP001296923"/>
    </source>
</evidence>
<evidence type="ECO:0000313" key="2">
    <source>
        <dbReference type="EMBL" id="MBN3555821.1"/>
    </source>
</evidence>
<dbReference type="Proteomes" id="UP001296923">
    <property type="component" value="Unassembled WGS sequence"/>
</dbReference>
<protein>
    <submittedName>
        <fullName evidence="2">Uncharacterized protein</fullName>
    </submittedName>
</protein>
<reference evidence="2 3" key="1">
    <citation type="submission" date="2021-01" db="EMBL/GenBank/DDBJ databases">
        <title>Genome Sequencing of Type Strains.</title>
        <authorList>
            <person name="Lemaire J.F."/>
            <person name="Inderbitzin P."/>
            <person name="Collins S.B."/>
            <person name="Wespe N."/>
            <person name="Knight-Connoni V."/>
        </authorList>
    </citation>
    <scope>NUCLEOTIDE SEQUENCE [LARGE SCALE GENOMIC DNA]</scope>
    <source>
        <strain evidence="2 3">DSM 23009</strain>
    </source>
</reference>
<sequence length="84" mass="10066">MELSLTERLKKYYWYLYPSVMILMVSNEVLYGQELQYYGLSEMEDIGRLLFVLLVKAFESALITILLIGIYMKLKSMYKNKKRH</sequence>
<keyword evidence="1" id="KW-0472">Membrane</keyword>